<evidence type="ECO:0000313" key="3">
    <source>
        <dbReference type="Proteomes" id="UP000663829"/>
    </source>
</evidence>
<evidence type="ECO:0000313" key="1">
    <source>
        <dbReference type="EMBL" id="CAF1445364.1"/>
    </source>
</evidence>
<proteinExistence type="predicted"/>
<evidence type="ECO:0000313" key="2">
    <source>
        <dbReference type="EMBL" id="CAF4320225.1"/>
    </source>
</evidence>
<dbReference type="EMBL" id="CAJNOQ010019209">
    <property type="protein sequence ID" value="CAF1445364.1"/>
    <property type="molecule type" value="Genomic_DNA"/>
</dbReference>
<reference evidence="1" key="1">
    <citation type="submission" date="2021-02" db="EMBL/GenBank/DDBJ databases">
        <authorList>
            <person name="Nowell W R."/>
        </authorList>
    </citation>
    <scope>NUCLEOTIDE SEQUENCE</scope>
</reference>
<dbReference type="Proteomes" id="UP000663829">
    <property type="component" value="Unassembled WGS sequence"/>
</dbReference>
<gene>
    <name evidence="1" type="ORF">GPM918_LOCUS34526</name>
    <name evidence="2" type="ORF">SRO942_LOCUS35226</name>
</gene>
<comment type="caution">
    <text evidence="1">The sequence shown here is derived from an EMBL/GenBank/DDBJ whole genome shotgun (WGS) entry which is preliminary data.</text>
</comment>
<protein>
    <submittedName>
        <fullName evidence="1">Uncharacterized protein</fullName>
    </submittedName>
</protein>
<organism evidence="1 3">
    <name type="scientific">Didymodactylos carnosus</name>
    <dbReference type="NCBI Taxonomy" id="1234261"/>
    <lineage>
        <taxon>Eukaryota</taxon>
        <taxon>Metazoa</taxon>
        <taxon>Spiralia</taxon>
        <taxon>Gnathifera</taxon>
        <taxon>Rotifera</taxon>
        <taxon>Eurotatoria</taxon>
        <taxon>Bdelloidea</taxon>
        <taxon>Philodinida</taxon>
        <taxon>Philodinidae</taxon>
        <taxon>Didymodactylos</taxon>
    </lineage>
</organism>
<dbReference type="EMBL" id="CAJOBC010084654">
    <property type="protein sequence ID" value="CAF4320225.1"/>
    <property type="molecule type" value="Genomic_DNA"/>
</dbReference>
<dbReference type="Proteomes" id="UP000681722">
    <property type="component" value="Unassembled WGS sequence"/>
</dbReference>
<accession>A0A815P7Q8</accession>
<dbReference type="AlphaFoldDB" id="A0A815P7Q8"/>
<sequence length="99" mass="11560">MNNVCLYCDALKWTGEAPDMCCSSEIKEILESVLINMINDNDEESVEEMDNENCQTIRNIIKFDIFQSIFSLIKRNDHNYLQINGVYITLSNIKFELEK</sequence>
<name>A0A815P7Q8_9BILA</name>
<keyword evidence="3" id="KW-1185">Reference proteome</keyword>